<proteinExistence type="predicted"/>
<feature type="region of interest" description="Disordered" evidence="2">
    <location>
        <begin position="362"/>
        <end position="385"/>
    </location>
</feature>
<dbReference type="SMART" id="SM00020">
    <property type="entry name" value="Tryp_SPc"/>
    <property type="match status" value="1"/>
</dbReference>
<accession>G7NPW3</accession>
<feature type="chain" id="PRO_5003501463" evidence="3">
    <location>
        <begin position="18"/>
        <end position="435"/>
    </location>
</feature>
<name>G7NPW3_MACMU</name>
<dbReference type="MEROPS" id="S01.992"/>
<evidence type="ECO:0000256" key="1">
    <source>
        <dbReference type="ARBA" id="ARBA00023157"/>
    </source>
</evidence>
<evidence type="ECO:0000256" key="3">
    <source>
        <dbReference type="SAM" id="SignalP"/>
    </source>
</evidence>
<dbReference type="Proteomes" id="UP000013456">
    <property type="component" value="Chromosome 20"/>
</dbReference>
<reference evidence="5" key="1">
    <citation type="journal article" date="2011" name="Nat. Biotechnol.">
        <title>Genome sequencing and comparison of two nonhuman primate animal models, the cynomolgus and Chinese rhesus macaques.</title>
        <authorList>
            <person name="Yan G."/>
            <person name="Zhang G."/>
            <person name="Fang X."/>
            <person name="Zhang Y."/>
            <person name="Li C."/>
            <person name="Ling F."/>
            <person name="Cooper D.N."/>
            <person name="Li Q."/>
            <person name="Li Y."/>
            <person name="van Gool A.J."/>
            <person name="Du H."/>
            <person name="Chen J."/>
            <person name="Chen R."/>
            <person name="Zhang P."/>
            <person name="Huang Z."/>
            <person name="Thompson J.R."/>
            <person name="Meng Y."/>
            <person name="Bai Y."/>
            <person name="Wang J."/>
            <person name="Zhuo M."/>
            <person name="Wang T."/>
            <person name="Huang Y."/>
            <person name="Wei L."/>
            <person name="Li J."/>
            <person name="Wang Z."/>
            <person name="Hu H."/>
            <person name="Yang P."/>
            <person name="Le L."/>
            <person name="Stenson P.D."/>
            <person name="Li B."/>
            <person name="Liu X."/>
            <person name="Ball E.V."/>
            <person name="An N."/>
            <person name="Huang Q."/>
            <person name="Zhang Y."/>
            <person name="Fan W."/>
            <person name="Zhang X."/>
            <person name="Li Y."/>
            <person name="Wang W."/>
            <person name="Katze M.G."/>
            <person name="Su B."/>
            <person name="Nielsen R."/>
            <person name="Yang H."/>
            <person name="Wang J."/>
            <person name="Wang X."/>
            <person name="Wang J."/>
        </authorList>
    </citation>
    <scope>NUCLEOTIDE SEQUENCE [LARGE SCALE GENOMIC DNA]</scope>
    <source>
        <strain evidence="5">CR-5</strain>
    </source>
</reference>
<dbReference type="SUPFAM" id="SSF50494">
    <property type="entry name" value="Trypsin-like serine proteases"/>
    <property type="match status" value="1"/>
</dbReference>
<dbReference type="InterPro" id="IPR043504">
    <property type="entry name" value="Peptidase_S1_PA_chymotrypsin"/>
</dbReference>
<keyword evidence="3" id="KW-0732">Signal</keyword>
<dbReference type="AlphaFoldDB" id="G7NPW3"/>
<evidence type="ECO:0000313" key="5">
    <source>
        <dbReference type="EMBL" id="EHH31715.1"/>
    </source>
</evidence>
<evidence type="ECO:0000259" key="4">
    <source>
        <dbReference type="PROSITE" id="PS50240"/>
    </source>
</evidence>
<dbReference type="PANTHER" id="PTHR24250:SF45">
    <property type="entry name" value="INACTIVE SERINE PROTEASE 54"/>
    <property type="match status" value="1"/>
</dbReference>
<dbReference type="InterPro" id="IPR001254">
    <property type="entry name" value="Trypsin_dom"/>
</dbReference>
<feature type="domain" description="Peptidase S1" evidence="4">
    <location>
        <begin position="25"/>
        <end position="310"/>
    </location>
</feature>
<dbReference type="Pfam" id="PF00089">
    <property type="entry name" value="Trypsin"/>
    <property type="match status" value="1"/>
</dbReference>
<dbReference type="PROSITE" id="PS50240">
    <property type="entry name" value="TRYPSIN_DOM"/>
    <property type="match status" value="1"/>
</dbReference>
<dbReference type="Gene3D" id="2.40.10.10">
    <property type="entry name" value="Trypsin-like serine proteases"/>
    <property type="match status" value="1"/>
</dbReference>
<organism evidence="5">
    <name type="scientific">Macaca mulatta</name>
    <name type="common">Rhesus macaque</name>
    <dbReference type="NCBI Taxonomy" id="9544"/>
    <lineage>
        <taxon>Eukaryota</taxon>
        <taxon>Metazoa</taxon>
        <taxon>Chordata</taxon>
        <taxon>Craniata</taxon>
        <taxon>Vertebrata</taxon>
        <taxon>Euteleostomi</taxon>
        <taxon>Mammalia</taxon>
        <taxon>Eutheria</taxon>
        <taxon>Euarchontoglires</taxon>
        <taxon>Primates</taxon>
        <taxon>Haplorrhini</taxon>
        <taxon>Catarrhini</taxon>
        <taxon>Cercopithecidae</taxon>
        <taxon>Cercopithecinae</taxon>
        <taxon>Macaca</taxon>
    </lineage>
</organism>
<dbReference type="PANTHER" id="PTHR24250">
    <property type="entry name" value="CHYMOTRYPSIN-RELATED"/>
    <property type="match status" value="1"/>
</dbReference>
<protein>
    <submittedName>
        <fullName evidence="5">Plasma kallikrein-like protein 4</fullName>
    </submittedName>
</protein>
<feature type="compositionally biased region" description="Basic and acidic residues" evidence="2">
    <location>
        <begin position="368"/>
        <end position="384"/>
    </location>
</feature>
<dbReference type="InterPro" id="IPR009003">
    <property type="entry name" value="Peptidase_S1_PA"/>
</dbReference>
<gene>
    <name evidence="5" type="ORF">EGK_12842</name>
</gene>
<keyword evidence="1" id="KW-1015">Disulfide bond</keyword>
<sequence>MRGVLLVLLGLLHSSTSCGVQKASVFYGPDLKEGLVSSMEFPWVVSLQDSQYTHLAFGCILSEFWVLSIASAIQNRPVPLLLGPAASPRNIYFLLGPDQNYVSALTTPNYIVDSQHYWRKDIVVIVGISNMDPSKIAHTEYPVNTIIIHEDFDNNSMSNNIALLKTDTAMHFGNLVQSICFLGRKLHTPPVLQNCWVSGWNPTSAVKAFLLPEEATGNHMTMSILRKIFVKDLDICPLHKLQKTECGSHTKEETKTACLGDPGSPMMCQLQQFDLWVLRGVLNFGGETCPGLFLYTKVEDYSKWITSKAERAGPPLSSLHHWEKLISFSHHGPNAAMTQNSDSELGHVGSYLQGQGRTITHSRLATSSRDDLDVREKGVKESGRSPEASVQPLYYDYYGGELTGARALPVTLPYSKSAGFVEKQKDPWRLCTCME</sequence>
<feature type="signal peptide" evidence="3">
    <location>
        <begin position="1"/>
        <end position="17"/>
    </location>
</feature>
<dbReference type="GO" id="GO:0006508">
    <property type="term" value="P:proteolysis"/>
    <property type="evidence" value="ECO:0007669"/>
    <property type="project" value="InterPro"/>
</dbReference>
<evidence type="ECO:0000256" key="2">
    <source>
        <dbReference type="SAM" id="MobiDB-lite"/>
    </source>
</evidence>
<dbReference type="PROSITE" id="PS51257">
    <property type="entry name" value="PROKAR_LIPOPROTEIN"/>
    <property type="match status" value="1"/>
</dbReference>
<dbReference type="EMBL" id="CM001272">
    <property type="protein sequence ID" value="EHH31715.1"/>
    <property type="molecule type" value="Genomic_DNA"/>
</dbReference>
<dbReference type="GO" id="GO:0004252">
    <property type="term" value="F:serine-type endopeptidase activity"/>
    <property type="evidence" value="ECO:0007669"/>
    <property type="project" value="InterPro"/>
</dbReference>